<dbReference type="AlphaFoldDB" id="A0A6G0WGM1"/>
<gene>
    <name evidence="1" type="ORF">Ae201684_015396</name>
</gene>
<name>A0A6G0WGM1_9STRA</name>
<proteinExistence type="predicted"/>
<organism evidence="1 2">
    <name type="scientific">Aphanomyces euteiches</name>
    <dbReference type="NCBI Taxonomy" id="100861"/>
    <lineage>
        <taxon>Eukaryota</taxon>
        <taxon>Sar</taxon>
        <taxon>Stramenopiles</taxon>
        <taxon>Oomycota</taxon>
        <taxon>Saprolegniomycetes</taxon>
        <taxon>Saprolegniales</taxon>
        <taxon>Verrucalvaceae</taxon>
        <taxon>Aphanomyces</taxon>
    </lineage>
</organism>
<comment type="caution">
    <text evidence="1">The sequence shown here is derived from an EMBL/GenBank/DDBJ whole genome shotgun (WGS) entry which is preliminary data.</text>
</comment>
<accession>A0A6G0WGM1</accession>
<protein>
    <submittedName>
        <fullName evidence="1">Uncharacterized protein</fullName>
    </submittedName>
</protein>
<dbReference type="Proteomes" id="UP000481153">
    <property type="component" value="Unassembled WGS sequence"/>
</dbReference>
<evidence type="ECO:0000313" key="2">
    <source>
        <dbReference type="Proteomes" id="UP000481153"/>
    </source>
</evidence>
<keyword evidence="2" id="KW-1185">Reference proteome</keyword>
<dbReference type="EMBL" id="VJMJ01000219">
    <property type="protein sequence ID" value="KAF0726281.1"/>
    <property type="molecule type" value="Genomic_DNA"/>
</dbReference>
<dbReference type="VEuPathDB" id="FungiDB:AeMF1_007317"/>
<evidence type="ECO:0000313" key="1">
    <source>
        <dbReference type="EMBL" id="KAF0726281.1"/>
    </source>
</evidence>
<sequence length="673" mass="75261">MEERHGGSGGGATGLVLTNADRIHGKWRDVKLGRCKSRDDHRVVLDSIDPNYTLSQPNARATLKKPVGNPYAQSFPRLERSSKAIGTPCRRHRRTLHSLPQEPSHAIGFRDLVILSPMTKSKSIKGETTRPTAQHDLENAALKAKRQDACRRLELQARAAYRLTKLEKSGKTLKPDLSDKDFHGAIQTLTSLAHDYALLGDKAEASKFECFRRRALGDRYMQTFLKNIMLQLYDDAVTAFQAACRQFQALSSLKEAATIASLHRDEIDSIVHADDERFALLQLDATRVVHAFAAHAARSSLSHAYAAVAEAKSTPLSMHIRSACEMLSIAYAAFAWLELDTAHLGLVHSSIDAALYRAELRAALARLARARHDALETEYSQHRADFHRQAERILDLSKQAEALRLNNKDGSGAFSLNTPLPHRVLASNIEKRAMAAVVQVLHSDGGNFVVRSHAQHAREHEMAKGIARMAARRQGRALAPVPVSLDNALDTLVAAKMAKNAAELASETRAFDMASALFDGTLAQMQSTEAWKRAVHESEVMDEEGMRSQAVEANDAPNYRQKAVIANYVHQICASSVRRVMRSFTANQQRYKPHRQLHDDDNEAQDRLAQVFFAADVERQRLTILHEIESCRALFAKRQADCDDQIRKLCWKLHERAVQDEAKEDFVYDRMLS</sequence>
<reference evidence="1 2" key="1">
    <citation type="submission" date="2019-07" db="EMBL/GenBank/DDBJ databases">
        <title>Genomics analysis of Aphanomyces spp. identifies a new class of oomycete effector associated with host adaptation.</title>
        <authorList>
            <person name="Gaulin E."/>
        </authorList>
    </citation>
    <scope>NUCLEOTIDE SEQUENCE [LARGE SCALE GENOMIC DNA]</scope>
    <source>
        <strain evidence="1 2">ATCC 201684</strain>
    </source>
</reference>